<reference evidence="2" key="1">
    <citation type="submission" date="2021-02" db="EMBL/GenBank/DDBJ databases">
        <authorList>
            <person name="Nowell W R."/>
        </authorList>
    </citation>
    <scope>NUCLEOTIDE SEQUENCE</scope>
</reference>
<dbReference type="EMBL" id="CAJOBD010044648">
    <property type="protein sequence ID" value="CAF4331509.1"/>
    <property type="molecule type" value="Genomic_DNA"/>
</dbReference>
<proteinExistence type="predicted"/>
<dbReference type="AlphaFoldDB" id="A0A820JYC8"/>
<dbReference type="Proteomes" id="UP000663836">
    <property type="component" value="Unassembled WGS sequence"/>
</dbReference>
<protein>
    <submittedName>
        <fullName evidence="2">Uncharacterized protein</fullName>
    </submittedName>
</protein>
<feature type="non-terminal residue" evidence="2">
    <location>
        <position position="1"/>
    </location>
</feature>
<accession>A0A820JYC8</accession>
<name>A0A820JYC8_9BILA</name>
<organism evidence="2 3">
    <name type="scientific">Rotaria sordida</name>
    <dbReference type="NCBI Taxonomy" id="392033"/>
    <lineage>
        <taxon>Eukaryota</taxon>
        <taxon>Metazoa</taxon>
        <taxon>Spiralia</taxon>
        <taxon>Gnathifera</taxon>
        <taxon>Rotifera</taxon>
        <taxon>Eurotatoria</taxon>
        <taxon>Bdelloidea</taxon>
        <taxon>Philodinida</taxon>
        <taxon>Philodinidae</taxon>
        <taxon>Rotaria</taxon>
    </lineage>
</organism>
<evidence type="ECO:0000313" key="3">
    <source>
        <dbReference type="Proteomes" id="UP000663836"/>
    </source>
</evidence>
<evidence type="ECO:0000313" key="2">
    <source>
        <dbReference type="EMBL" id="CAF4331509.1"/>
    </source>
</evidence>
<sequence length="23" mass="2806">RQHEEYSGKTNGRIETKRDDIWS</sequence>
<feature type="region of interest" description="Disordered" evidence="1">
    <location>
        <begin position="1"/>
        <end position="23"/>
    </location>
</feature>
<gene>
    <name evidence="2" type="ORF">JBS370_LOCUS41332</name>
</gene>
<comment type="caution">
    <text evidence="2">The sequence shown here is derived from an EMBL/GenBank/DDBJ whole genome shotgun (WGS) entry which is preliminary data.</text>
</comment>
<evidence type="ECO:0000256" key="1">
    <source>
        <dbReference type="SAM" id="MobiDB-lite"/>
    </source>
</evidence>